<evidence type="ECO:0000313" key="3">
    <source>
        <dbReference type="Proteomes" id="UP001596395"/>
    </source>
</evidence>
<dbReference type="Proteomes" id="UP001596395">
    <property type="component" value="Unassembled WGS sequence"/>
</dbReference>
<evidence type="ECO:0000256" key="1">
    <source>
        <dbReference type="SAM" id="MobiDB-lite"/>
    </source>
</evidence>
<feature type="compositionally biased region" description="Basic and acidic residues" evidence="1">
    <location>
        <begin position="152"/>
        <end position="167"/>
    </location>
</feature>
<keyword evidence="3" id="KW-1185">Reference proteome</keyword>
<sequence length="286" mass="32287">MVTDAGVYDEDWLDLEWSPWVSLEPEDEALGIFSTDPGLYRVRHPAYDGLIYIGETGRSLRGRLRALIRGVFDDQMPYSDPHTASPSLWAIADRHGRGFEVSGTTTEHAADKHQRKAIEEALIARHRRDTNTNLIGNFGRMPPGYTKSRSRSTGDRGTKSPDADRDYTTGVDPLPWTNATDVLAPDWMGLDWSNPRPLSDVTDTVPPAPGLYRIWNPNTAPPLEYIGQSVTLKNRLTTHRRNRDPTLHFSYTPRPENNEKFQLSQTESELIGAHWLATTHPPTDQF</sequence>
<name>A0ABD5VM86_9EURY</name>
<proteinExistence type="predicted"/>
<dbReference type="RefSeq" id="WP_336351830.1">
    <property type="nucleotide sequence ID" value="NZ_JAZAQL010000004.1"/>
</dbReference>
<accession>A0ABD5VM86</accession>
<feature type="region of interest" description="Disordered" evidence="1">
    <location>
        <begin position="132"/>
        <end position="172"/>
    </location>
</feature>
<protein>
    <submittedName>
        <fullName evidence="2">GIY-YIG nuclease family protein</fullName>
    </submittedName>
</protein>
<evidence type="ECO:0000313" key="2">
    <source>
        <dbReference type="EMBL" id="MFC6954888.1"/>
    </source>
</evidence>
<reference evidence="2 3" key="1">
    <citation type="journal article" date="2019" name="Int. J. Syst. Evol. Microbiol.">
        <title>The Global Catalogue of Microorganisms (GCM) 10K type strain sequencing project: providing services to taxonomists for standard genome sequencing and annotation.</title>
        <authorList>
            <consortium name="The Broad Institute Genomics Platform"/>
            <consortium name="The Broad Institute Genome Sequencing Center for Infectious Disease"/>
            <person name="Wu L."/>
            <person name="Ma J."/>
        </authorList>
    </citation>
    <scope>NUCLEOTIDE SEQUENCE [LARGE SCALE GENOMIC DNA]</scope>
    <source>
        <strain evidence="2 3">GX26</strain>
    </source>
</reference>
<dbReference type="EMBL" id="JBHSXN010000004">
    <property type="protein sequence ID" value="MFC6954888.1"/>
    <property type="molecule type" value="Genomic_DNA"/>
</dbReference>
<comment type="caution">
    <text evidence="2">The sequence shown here is derived from an EMBL/GenBank/DDBJ whole genome shotgun (WGS) entry which is preliminary data.</text>
</comment>
<dbReference type="AlphaFoldDB" id="A0ABD5VM86"/>
<gene>
    <name evidence="2" type="ORF">ACFQGB_18630</name>
</gene>
<organism evidence="2 3">
    <name type="scientific">Halorubellus litoreus</name>
    <dbReference type="NCBI Taxonomy" id="755308"/>
    <lineage>
        <taxon>Archaea</taxon>
        <taxon>Methanobacteriati</taxon>
        <taxon>Methanobacteriota</taxon>
        <taxon>Stenosarchaea group</taxon>
        <taxon>Halobacteria</taxon>
        <taxon>Halobacteriales</taxon>
        <taxon>Halorubellaceae</taxon>
        <taxon>Halorubellus</taxon>
    </lineage>
</organism>